<evidence type="ECO:0000313" key="4">
    <source>
        <dbReference type="Proteomes" id="UP000321393"/>
    </source>
</evidence>
<sequence>MDKNIREVLQGYAMSGRETGKYFSKTYRDEKRDEFLHLQQGELSVVEYKKKFTELAKYAMALIDSETKRCRRFVDGLRGKIRTPVVPTVVRNDYAQLVDATLRVEKSMGVKSASSGISGEEEKGSIENKKIKTIVSQESCWSSDKKQRCSECGKRHSGTCRRRSITCFQCHKKKHYKSEFQSKFKEDEERSTQIGVASHSVQ</sequence>
<dbReference type="PANTHER" id="PTHR34482">
    <property type="entry name" value="DNA DAMAGE-INDUCIBLE PROTEIN 1-LIKE"/>
    <property type="match status" value="1"/>
</dbReference>
<dbReference type="PANTHER" id="PTHR34482:SF36">
    <property type="entry name" value="RETROTRANSPOSON GAG DOMAIN-CONTAINING PROTEIN"/>
    <property type="match status" value="1"/>
</dbReference>
<proteinExistence type="predicted"/>
<feature type="domain" description="Retrotransposon gag" evidence="1">
    <location>
        <begin position="21"/>
        <end position="78"/>
    </location>
</feature>
<evidence type="ECO:0000313" key="2">
    <source>
        <dbReference type="EMBL" id="KAA0035974.1"/>
    </source>
</evidence>
<dbReference type="EMBL" id="SSTE01019881">
    <property type="protein sequence ID" value="KAA0035974.1"/>
    <property type="molecule type" value="Genomic_DNA"/>
</dbReference>
<dbReference type="Pfam" id="PF03732">
    <property type="entry name" value="Retrotrans_gag"/>
    <property type="match status" value="1"/>
</dbReference>
<name>A0A5D3E3Q3_CUCMM</name>
<reference evidence="4 5" key="1">
    <citation type="submission" date="2019-08" db="EMBL/GenBank/DDBJ databases">
        <title>Draft genome sequences of two oriental melons (Cucumis melo L. var makuwa).</title>
        <authorList>
            <person name="Kwon S.-Y."/>
        </authorList>
    </citation>
    <scope>NUCLEOTIDE SEQUENCE [LARGE SCALE GENOMIC DNA]</scope>
    <source>
        <strain evidence="5">cv. Chang Bougi</strain>
        <strain evidence="4">cv. SW 3</strain>
        <tissue evidence="3">Leaf</tissue>
    </source>
</reference>
<comment type="caution">
    <text evidence="3">The sequence shown here is derived from an EMBL/GenBank/DDBJ whole genome shotgun (WGS) entry which is preliminary data.</text>
</comment>
<organism evidence="3 5">
    <name type="scientific">Cucumis melo var. makuwa</name>
    <name type="common">Oriental melon</name>
    <dbReference type="NCBI Taxonomy" id="1194695"/>
    <lineage>
        <taxon>Eukaryota</taxon>
        <taxon>Viridiplantae</taxon>
        <taxon>Streptophyta</taxon>
        <taxon>Embryophyta</taxon>
        <taxon>Tracheophyta</taxon>
        <taxon>Spermatophyta</taxon>
        <taxon>Magnoliopsida</taxon>
        <taxon>eudicotyledons</taxon>
        <taxon>Gunneridae</taxon>
        <taxon>Pentapetalae</taxon>
        <taxon>rosids</taxon>
        <taxon>fabids</taxon>
        <taxon>Cucurbitales</taxon>
        <taxon>Cucurbitaceae</taxon>
        <taxon>Benincaseae</taxon>
        <taxon>Cucumis</taxon>
    </lineage>
</organism>
<evidence type="ECO:0000313" key="3">
    <source>
        <dbReference type="EMBL" id="TYK30429.1"/>
    </source>
</evidence>
<dbReference type="Proteomes" id="UP000321947">
    <property type="component" value="Unassembled WGS sequence"/>
</dbReference>
<dbReference type="InterPro" id="IPR005162">
    <property type="entry name" value="Retrotrans_gag_dom"/>
</dbReference>
<accession>A0A5D3E3Q3</accession>
<dbReference type="AlphaFoldDB" id="A0A5D3E3Q3"/>
<evidence type="ECO:0000259" key="1">
    <source>
        <dbReference type="Pfam" id="PF03732"/>
    </source>
</evidence>
<dbReference type="EMBL" id="SSTD01000605">
    <property type="protein sequence ID" value="TYK30429.1"/>
    <property type="molecule type" value="Genomic_DNA"/>
</dbReference>
<dbReference type="Proteomes" id="UP000321393">
    <property type="component" value="Unassembled WGS sequence"/>
</dbReference>
<gene>
    <name evidence="3" type="ORF">E5676_scaffold349G00360</name>
    <name evidence="2" type="ORF">E6C27_scaffold56G001830</name>
</gene>
<protein>
    <recommendedName>
        <fullName evidence="1">Retrotransposon gag domain-containing protein</fullName>
    </recommendedName>
</protein>
<evidence type="ECO:0000313" key="5">
    <source>
        <dbReference type="Proteomes" id="UP000321947"/>
    </source>
</evidence>
<dbReference type="OrthoDB" id="2272416at2759"/>